<gene>
    <name evidence="20" type="primary">KDM8</name>
</gene>
<evidence type="ECO:0000313" key="21">
    <source>
        <dbReference type="Proteomes" id="UP000265140"/>
    </source>
</evidence>
<evidence type="ECO:0000256" key="9">
    <source>
        <dbReference type="ARBA" id="ARBA00023015"/>
    </source>
</evidence>
<evidence type="ECO:0000256" key="12">
    <source>
        <dbReference type="ARBA" id="ARBA00023242"/>
    </source>
</evidence>
<evidence type="ECO:0000256" key="10">
    <source>
        <dbReference type="ARBA" id="ARBA00023108"/>
    </source>
</evidence>
<keyword evidence="13" id="KW-0131">Cell cycle</keyword>
<dbReference type="Gene3D" id="2.60.120.650">
    <property type="entry name" value="Cupin"/>
    <property type="match status" value="1"/>
</dbReference>
<dbReference type="Pfam" id="PF13621">
    <property type="entry name" value="Cupin_8"/>
    <property type="match status" value="1"/>
</dbReference>
<evidence type="ECO:0000256" key="15">
    <source>
        <dbReference type="ARBA" id="ARBA00049800"/>
    </source>
</evidence>
<dbReference type="GO" id="GO:0005634">
    <property type="term" value="C:nucleus"/>
    <property type="evidence" value="ECO:0007669"/>
    <property type="project" value="UniProtKB-SubCell"/>
</dbReference>
<protein>
    <recommendedName>
        <fullName evidence="17">Lysine-specific demethylase 8</fullName>
        <ecNumber evidence="3">1.14.11.27</ecNumber>
    </recommendedName>
    <alternativeName>
        <fullName evidence="15">JmjC domain-containing protein 5</fullName>
    </alternativeName>
    <alternativeName>
        <fullName evidence="18">Jumonji domain-containing protein 5</fullName>
    </alternativeName>
</protein>
<keyword evidence="6" id="KW-0223">Dioxygenase</keyword>
<evidence type="ECO:0000313" key="20">
    <source>
        <dbReference type="Ensembl" id="ENSELUP00000086647.1"/>
    </source>
</evidence>
<evidence type="ECO:0000256" key="4">
    <source>
        <dbReference type="ARBA" id="ARBA00022723"/>
    </source>
</evidence>
<comment type="function">
    <text evidence="16">Histone demethylase required for G2/M phase cell cycle progression. Specifically demethylates dimethylated 'Lys-36' (H3K36me2) of histone H3, an epigenetic repressive mark, thereby acting as a transcription activator. May play a role in the regulation of the circadian clock.</text>
</comment>
<dbReference type="FunFam" id="2.60.120.650:FF:000019">
    <property type="entry name" value="Bifunctional peptidase and arginyl-hydroxylase JMJD5"/>
    <property type="match status" value="1"/>
</dbReference>
<dbReference type="AlphaFoldDB" id="A0AAY5KJR2"/>
<dbReference type="GO" id="GO:0046872">
    <property type="term" value="F:metal ion binding"/>
    <property type="evidence" value="ECO:0007669"/>
    <property type="project" value="UniProtKB-KW"/>
</dbReference>
<reference evidence="20" key="3">
    <citation type="submission" date="2025-09" db="UniProtKB">
        <authorList>
            <consortium name="Ensembl"/>
        </authorList>
    </citation>
    <scope>IDENTIFICATION</scope>
</reference>
<proteinExistence type="predicted"/>
<comment type="subcellular location">
    <subcellularLocation>
        <location evidence="2">Nucleus</location>
    </subcellularLocation>
</comment>
<dbReference type="EC" id="1.14.11.27" evidence="3"/>
<dbReference type="InterPro" id="IPR003347">
    <property type="entry name" value="JmjC_dom"/>
</dbReference>
<keyword evidence="4" id="KW-0479">Metal-binding</keyword>
<feature type="domain" description="JmjC" evidence="19">
    <location>
        <begin position="284"/>
        <end position="420"/>
    </location>
</feature>
<accession>A0AAY5KJR2</accession>
<dbReference type="Ensembl" id="ENSELUT00000093006.1">
    <property type="protein sequence ID" value="ENSELUP00000086647.1"/>
    <property type="gene ID" value="ENSELUG00000020887.3"/>
</dbReference>
<evidence type="ECO:0000256" key="3">
    <source>
        <dbReference type="ARBA" id="ARBA00013246"/>
    </source>
</evidence>
<dbReference type="SMART" id="SM00558">
    <property type="entry name" value="JmjC"/>
    <property type="match status" value="1"/>
</dbReference>
<dbReference type="PANTHER" id="PTHR12461:SF106">
    <property type="entry name" value="BIFUNCTIONAL PEPTIDASE AND ARGINYL-HYDROXYLASE JMJD5"/>
    <property type="match status" value="1"/>
</dbReference>
<evidence type="ECO:0000256" key="8">
    <source>
        <dbReference type="ARBA" id="ARBA00023004"/>
    </source>
</evidence>
<keyword evidence="10" id="KW-0090">Biological rhythms</keyword>
<evidence type="ECO:0000256" key="5">
    <source>
        <dbReference type="ARBA" id="ARBA00022853"/>
    </source>
</evidence>
<name>A0AAY5KJR2_ESOLU</name>
<evidence type="ECO:0000256" key="16">
    <source>
        <dbReference type="ARBA" id="ARBA00059090"/>
    </source>
</evidence>
<comment type="catalytic activity">
    <reaction evidence="14">
        <text>N(6),N(6)-dimethyl-L-lysyl(36)-[histone H3] + 2 2-oxoglutarate + 2 O2 = L-lysyl(36)-[histone H3] + 2 formaldehyde + 2 succinate + 2 CO2</text>
        <dbReference type="Rhea" id="RHEA:42032"/>
        <dbReference type="Rhea" id="RHEA-COMP:9785"/>
        <dbReference type="Rhea" id="RHEA-COMP:9787"/>
        <dbReference type="ChEBI" id="CHEBI:15379"/>
        <dbReference type="ChEBI" id="CHEBI:16526"/>
        <dbReference type="ChEBI" id="CHEBI:16810"/>
        <dbReference type="ChEBI" id="CHEBI:16842"/>
        <dbReference type="ChEBI" id="CHEBI:29969"/>
        <dbReference type="ChEBI" id="CHEBI:30031"/>
        <dbReference type="ChEBI" id="CHEBI:61976"/>
        <dbReference type="EC" id="1.14.11.27"/>
    </reaction>
</comment>
<organism evidence="20 21">
    <name type="scientific">Esox lucius</name>
    <name type="common">Northern pike</name>
    <dbReference type="NCBI Taxonomy" id="8010"/>
    <lineage>
        <taxon>Eukaryota</taxon>
        <taxon>Metazoa</taxon>
        <taxon>Chordata</taxon>
        <taxon>Craniata</taxon>
        <taxon>Vertebrata</taxon>
        <taxon>Euteleostomi</taxon>
        <taxon>Actinopterygii</taxon>
        <taxon>Neopterygii</taxon>
        <taxon>Teleostei</taxon>
        <taxon>Protacanthopterygii</taxon>
        <taxon>Esociformes</taxon>
        <taxon>Esocidae</taxon>
        <taxon>Esox</taxon>
    </lineage>
</organism>
<dbReference type="InterPro" id="IPR041667">
    <property type="entry name" value="Cupin_8"/>
</dbReference>
<evidence type="ECO:0000256" key="11">
    <source>
        <dbReference type="ARBA" id="ARBA00023163"/>
    </source>
</evidence>
<keyword evidence="11" id="KW-0804">Transcription</keyword>
<evidence type="ECO:0000256" key="7">
    <source>
        <dbReference type="ARBA" id="ARBA00023002"/>
    </source>
</evidence>
<keyword evidence="9" id="KW-0805">Transcription regulation</keyword>
<evidence type="ECO:0000256" key="2">
    <source>
        <dbReference type="ARBA" id="ARBA00004123"/>
    </source>
</evidence>
<evidence type="ECO:0000256" key="17">
    <source>
        <dbReference type="ARBA" id="ARBA00068725"/>
    </source>
</evidence>
<comment type="cofactor">
    <cofactor evidence="1">
        <name>Fe(2+)</name>
        <dbReference type="ChEBI" id="CHEBI:29033"/>
    </cofactor>
</comment>
<dbReference type="PANTHER" id="PTHR12461">
    <property type="entry name" value="HYPOXIA-INDUCIBLE FACTOR 1 ALPHA INHIBITOR-RELATED"/>
    <property type="match status" value="1"/>
</dbReference>
<dbReference type="SUPFAM" id="SSF51197">
    <property type="entry name" value="Clavaminate synthase-like"/>
    <property type="match status" value="1"/>
</dbReference>
<dbReference type="InterPro" id="IPR056520">
    <property type="entry name" value="ARM_KDM8_N"/>
</dbReference>
<dbReference type="GO" id="GO:0140680">
    <property type="term" value="F:histone H3K36me/H3K36me2 demethylase activity"/>
    <property type="evidence" value="ECO:0007669"/>
    <property type="project" value="UniProtKB-EC"/>
</dbReference>
<keyword evidence="8" id="KW-0408">Iron</keyword>
<dbReference type="PROSITE" id="PS51184">
    <property type="entry name" value="JMJC"/>
    <property type="match status" value="1"/>
</dbReference>
<dbReference type="Proteomes" id="UP000265140">
    <property type="component" value="Chromosome 11"/>
</dbReference>
<evidence type="ECO:0000256" key="6">
    <source>
        <dbReference type="ARBA" id="ARBA00022964"/>
    </source>
</evidence>
<dbReference type="GeneTree" id="ENSGT00940000158074"/>
<keyword evidence="21" id="KW-1185">Reference proteome</keyword>
<evidence type="ECO:0000256" key="1">
    <source>
        <dbReference type="ARBA" id="ARBA00001954"/>
    </source>
</evidence>
<dbReference type="Pfam" id="PF24472">
    <property type="entry name" value="ARM_KDM8_N"/>
    <property type="match status" value="1"/>
</dbReference>
<keyword evidence="5" id="KW-0156">Chromatin regulator</keyword>
<keyword evidence="12" id="KW-0539">Nucleus</keyword>
<evidence type="ECO:0000256" key="18">
    <source>
        <dbReference type="ARBA" id="ARBA00082907"/>
    </source>
</evidence>
<evidence type="ECO:0000259" key="19">
    <source>
        <dbReference type="PROSITE" id="PS51184"/>
    </source>
</evidence>
<dbReference type="GO" id="GO:0031648">
    <property type="term" value="P:protein destabilization"/>
    <property type="evidence" value="ECO:0007669"/>
    <property type="project" value="UniProtKB-ARBA"/>
</dbReference>
<dbReference type="GO" id="GO:0010468">
    <property type="term" value="P:regulation of gene expression"/>
    <property type="evidence" value="ECO:0007669"/>
    <property type="project" value="UniProtKB-ARBA"/>
</dbReference>
<dbReference type="GO" id="GO:0003682">
    <property type="term" value="F:chromatin binding"/>
    <property type="evidence" value="ECO:0007669"/>
    <property type="project" value="UniProtKB-ARBA"/>
</dbReference>
<evidence type="ECO:0000256" key="14">
    <source>
        <dbReference type="ARBA" id="ARBA00047915"/>
    </source>
</evidence>
<keyword evidence="7" id="KW-0560">Oxidoreductase</keyword>
<evidence type="ECO:0000256" key="13">
    <source>
        <dbReference type="ARBA" id="ARBA00023306"/>
    </source>
</evidence>
<reference evidence="20" key="2">
    <citation type="submission" date="2025-08" db="UniProtKB">
        <authorList>
            <consortium name="Ensembl"/>
        </authorList>
    </citation>
    <scope>IDENTIFICATION</scope>
</reference>
<dbReference type="GO" id="GO:0048511">
    <property type="term" value="P:rhythmic process"/>
    <property type="evidence" value="ECO:0007669"/>
    <property type="project" value="UniProtKB-KW"/>
</dbReference>
<reference evidence="20 21" key="1">
    <citation type="submission" date="2020-02" db="EMBL/GenBank/DDBJ databases">
        <title>Esox lucius (northern pike) genome, fEsoLuc1, primary haplotype.</title>
        <authorList>
            <person name="Myers G."/>
            <person name="Karagic N."/>
            <person name="Meyer A."/>
            <person name="Pippel M."/>
            <person name="Reichard M."/>
            <person name="Winkler S."/>
            <person name="Tracey A."/>
            <person name="Sims Y."/>
            <person name="Howe K."/>
            <person name="Rhie A."/>
            <person name="Formenti G."/>
            <person name="Durbin R."/>
            <person name="Fedrigo O."/>
            <person name="Jarvis E.D."/>
        </authorList>
    </citation>
    <scope>NUCLEOTIDE SEQUENCE [LARGE SCALE GENOMIC DNA]</scope>
</reference>
<sequence length="420" mass="48598">MLIHFYWLDPTVLFFPQHLPMAGLWSAIFAALPVTEADFPLDFSEKIEPSLVEVLKQCRQQLYSGRCQWMQDAQIILDFSWEKLNTGTWRDVDKEWRCVYSYGCLFKVASLCREDASAVKVQEAIRTCDMGLLMGASIMDNVLQRIIRILQNKVWKSHYKEDPNEGVSPKKLKVDCDPVIKQALAVPRIRCPSLERFKNDYLDTQKPVILEGIIDHWPAFKNHPWSLEYLQTVAGCRTVPVEVGSRYTDENWSQTLLTINEFIDQYIVKNTTDLGYLAQHQLFDQIPELRDDILIPDYCCLGDGDEDDITINAWFGPGGTVSPLHHDPQLNFLAQVVGRKYIRLYSPEDTDKLYPHQSQLLNNTSQVEVESPDIEKFPEFVNAPYLECVLQPGDVLFIPVKHWHYVRSLELSFSVSFWWS</sequence>